<protein>
    <submittedName>
        <fullName evidence="1">Uncharacterized protein</fullName>
    </submittedName>
</protein>
<dbReference type="Proteomes" id="UP000038647">
    <property type="component" value="Unassembled WGS sequence"/>
</dbReference>
<reference evidence="1 2" key="1">
    <citation type="submission" date="2015-03" db="EMBL/GenBank/DDBJ databases">
        <authorList>
            <consortium name="Pathogen Informatics"/>
            <person name="Murphy D."/>
        </authorList>
    </citation>
    <scope>NUCLEOTIDE SEQUENCE [LARGE SCALE GENOMIC DNA]</scope>
    <source>
        <strain evidence="1 2">IP08791</strain>
    </source>
</reference>
<proteinExistence type="predicted"/>
<accession>A0ABM9SNG8</accession>
<comment type="caution">
    <text evidence="1">The sequence shown here is derived from an EMBL/GenBank/DDBJ whole genome shotgun (WGS) entry which is preliminary data.</text>
</comment>
<evidence type="ECO:0000313" key="2">
    <source>
        <dbReference type="Proteomes" id="UP000038647"/>
    </source>
</evidence>
<gene>
    <name evidence="1" type="ORF">ERS137966_00222</name>
</gene>
<evidence type="ECO:0000313" key="1">
    <source>
        <dbReference type="EMBL" id="CNK43788.1"/>
    </source>
</evidence>
<dbReference type="EMBL" id="CQEH01000001">
    <property type="protein sequence ID" value="CNK43788.1"/>
    <property type="molecule type" value="Genomic_DNA"/>
</dbReference>
<keyword evidence="2" id="KW-1185">Reference proteome</keyword>
<organism evidence="1 2">
    <name type="scientific">Yersinia aldovae</name>
    <dbReference type="NCBI Taxonomy" id="29483"/>
    <lineage>
        <taxon>Bacteria</taxon>
        <taxon>Pseudomonadati</taxon>
        <taxon>Pseudomonadota</taxon>
        <taxon>Gammaproteobacteria</taxon>
        <taxon>Enterobacterales</taxon>
        <taxon>Yersiniaceae</taxon>
        <taxon>Yersinia</taxon>
    </lineage>
</organism>
<sequence>MCSLKMITSGWSPHNEESAITVRFLIIMIGQRGTYPTLATRKNHRND</sequence>
<name>A0ABM9SNG8_YERAL</name>